<feature type="compositionally biased region" description="Low complexity" evidence="1">
    <location>
        <begin position="14"/>
        <end position="23"/>
    </location>
</feature>
<feature type="region of interest" description="Disordered" evidence="1">
    <location>
        <begin position="1"/>
        <end position="28"/>
    </location>
</feature>
<name>A0AAD2G389_9STRA</name>
<dbReference type="EMBL" id="CAKOGP040002091">
    <property type="protein sequence ID" value="CAJ1961253.1"/>
    <property type="molecule type" value="Genomic_DNA"/>
</dbReference>
<keyword evidence="2" id="KW-0812">Transmembrane</keyword>
<organism evidence="3 4">
    <name type="scientific">Cylindrotheca closterium</name>
    <dbReference type="NCBI Taxonomy" id="2856"/>
    <lineage>
        <taxon>Eukaryota</taxon>
        <taxon>Sar</taxon>
        <taxon>Stramenopiles</taxon>
        <taxon>Ochrophyta</taxon>
        <taxon>Bacillariophyta</taxon>
        <taxon>Bacillariophyceae</taxon>
        <taxon>Bacillariophycidae</taxon>
        <taxon>Bacillariales</taxon>
        <taxon>Bacillariaceae</taxon>
        <taxon>Cylindrotheca</taxon>
    </lineage>
</organism>
<evidence type="ECO:0000256" key="2">
    <source>
        <dbReference type="SAM" id="Phobius"/>
    </source>
</evidence>
<dbReference type="Proteomes" id="UP001295423">
    <property type="component" value="Unassembled WGS sequence"/>
</dbReference>
<keyword evidence="4" id="KW-1185">Reference proteome</keyword>
<keyword evidence="2" id="KW-1133">Transmembrane helix</keyword>
<protein>
    <submittedName>
        <fullName evidence="3">Uncharacterized protein</fullName>
    </submittedName>
</protein>
<reference evidence="3" key="1">
    <citation type="submission" date="2023-08" db="EMBL/GenBank/DDBJ databases">
        <authorList>
            <person name="Audoor S."/>
            <person name="Bilcke G."/>
        </authorList>
    </citation>
    <scope>NUCLEOTIDE SEQUENCE</scope>
</reference>
<evidence type="ECO:0000313" key="4">
    <source>
        <dbReference type="Proteomes" id="UP001295423"/>
    </source>
</evidence>
<gene>
    <name evidence="3" type="ORF">CYCCA115_LOCUS19105</name>
</gene>
<evidence type="ECO:0000313" key="3">
    <source>
        <dbReference type="EMBL" id="CAJ1961253.1"/>
    </source>
</evidence>
<dbReference type="AlphaFoldDB" id="A0AAD2G389"/>
<feature type="compositionally biased region" description="Polar residues" evidence="1">
    <location>
        <begin position="1"/>
        <end position="13"/>
    </location>
</feature>
<evidence type="ECO:0000256" key="1">
    <source>
        <dbReference type="SAM" id="MobiDB-lite"/>
    </source>
</evidence>
<keyword evidence="2" id="KW-0472">Membrane</keyword>
<feature type="transmembrane region" description="Helical" evidence="2">
    <location>
        <begin position="35"/>
        <end position="54"/>
    </location>
</feature>
<proteinExistence type="predicted"/>
<accession>A0AAD2G389</accession>
<sequence length="146" mass="15649">MTNPNDQSPSAASTTTTTNTTTTEINQQEAPNEVAWIYSFSAAMVPFVSFCYMHSKGGTARIVERVVRSPVGVYGLLGLPFVSLAMEKSIYDTVQSYQGINPNIRPADRGGFPSGGAALPSLSLIPVQTRSKVMTVVKRPTTDMTA</sequence>
<comment type="caution">
    <text evidence="3">The sequence shown here is derived from an EMBL/GenBank/DDBJ whole genome shotgun (WGS) entry which is preliminary data.</text>
</comment>